<evidence type="ECO:0000259" key="2">
    <source>
        <dbReference type="Pfam" id="PF01266"/>
    </source>
</evidence>
<evidence type="ECO:0000313" key="4">
    <source>
        <dbReference type="Proteomes" id="UP000320404"/>
    </source>
</evidence>
<proteinExistence type="predicted"/>
<dbReference type="Proteomes" id="UP000320404">
    <property type="component" value="Unassembled WGS sequence"/>
</dbReference>
<dbReference type="InterPro" id="IPR006076">
    <property type="entry name" value="FAD-dep_OxRdtase"/>
</dbReference>
<feature type="domain" description="FAD dependent oxidoreductase" evidence="2">
    <location>
        <begin position="38"/>
        <end position="425"/>
    </location>
</feature>
<sequence>MSLALSRLSLLPALTVIIPPGLCYCHECTGKTIMTRATVVGAGIVGLCTALYLQNSGRQVTLIDPLPPGAGTSSGNAGIISVGSVHPESMPGIWKEIPEMLLQSQAPVKLRPGYLLPFTPWLMRFLANSSAERSQRSAAAIHALTSRGLDYLLPLARQAAALDLIQQQGSLYVYGRKDQFEKAKRDNAYRERLGANSEIIEGSELNDVEPCLAPGLAGAILNPDAGHTVSPLRLSQALFRLFSQQGGEFIQTRVTHFDRMGNRVTRLEACGYRATDELFITAGAYSKELARLLGSSMLLDTERGYHLLMPQPGISLRRPVLFPPQAFAATMMTEGLRLAGTVEFAGLSAAPDYRRAFDMAVHARTLLPGLEGEGQSPWMGYRPSLPDSLPVISRSPWFNNVYFGFGHGHLGLTMAAVTGATLAAMAAGDSPPVDTAPYRIDRKI</sequence>
<dbReference type="SUPFAM" id="SSF54373">
    <property type="entry name" value="FAD-linked reductases, C-terminal domain"/>
    <property type="match status" value="1"/>
</dbReference>
<dbReference type="Pfam" id="PF01266">
    <property type="entry name" value="DAO"/>
    <property type="match status" value="1"/>
</dbReference>
<dbReference type="AlphaFoldDB" id="A0A520S6N7"/>
<dbReference type="GO" id="GO:0016491">
    <property type="term" value="F:oxidoreductase activity"/>
    <property type="evidence" value="ECO:0007669"/>
    <property type="project" value="UniProtKB-KW"/>
</dbReference>
<dbReference type="PANTHER" id="PTHR13847">
    <property type="entry name" value="SARCOSINE DEHYDROGENASE-RELATED"/>
    <property type="match status" value="1"/>
</dbReference>
<reference evidence="3 4" key="1">
    <citation type="submission" date="2019-02" db="EMBL/GenBank/DDBJ databases">
        <title>Prokaryotic population dynamics and viral predation in marine succession experiment using metagenomics: the confinement effect.</title>
        <authorList>
            <person name="Haro-Moreno J.M."/>
            <person name="Rodriguez-Valera F."/>
            <person name="Lopez-Perez M."/>
        </authorList>
    </citation>
    <scope>NUCLEOTIDE SEQUENCE [LARGE SCALE GENOMIC DNA]</scope>
    <source>
        <strain evidence="3">MED-G158</strain>
    </source>
</reference>
<name>A0A520S6N7_9GAMM</name>
<evidence type="ECO:0000256" key="1">
    <source>
        <dbReference type="ARBA" id="ARBA00023002"/>
    </source>
</evidence>
<protein>
    <submittedName>
        <fullName evidence="3">FAD-dependent oxidoreductase</fullName>
    </submittedName>
</protein>
<organism evidence="3 4">
    <name type="scientific">OM182 bacterium</name>
    <dbReference type="NCBI Taxonomy" id="2510334"/>
    <lineage>
        <taxon>Bacteria</taxon>
        <taxon>Pseudomonadati</taxon>
        <taxon>Pseudomonadota</taxon>
        <taxon>Gammaproteobacteria</taxon>
        <taxon>OMG group</taxon>
        <taxon>OM182 clade</taxon>
    </lineage>
</organism>
<dbReference type="Gene3D" id="3.50.50.60">
    <property type="entry name" value="FAD/NAD(P)-binding domain"/>
    <property type="match status" value="2"/>
</dbReference>
<dbReference type="InterPro" id="IPR036188">
    <property type="entry name" value="FAD/NAD-bd_sf"/>
</dbReference>
<dbReference type="Gene3D" id="3.30.9.10">
    <property type="entry name" value="D-Amino Acid Oxidase, subunit A, domain 2"/>
    <property type="match status" value="1"/>
</dbReference>
<dbReference type="PANTHER" id="PTHR13847:SF289">
    <property type="entry name" value="GLYCINE OXIDASE"/>
    <property type="match status" value="1"/>
</dbReference>
<evidence type="ECO:0000313" key="3">
    <source>
        <dbReference type="EMBL" id="RZO78142.1"/>
    </source>
</evidence>
<keyword evidence="1" id="KW-0560">Oxidoreductase</keyword>
<dbReference type="EMBL" id="SHAH01000005">
    <property type="protein sequence ID" value="RZO78142.1"/>
    <property type="molecule type" value="Genomic_DNA"/>
</dbReference>
<accession>A0A520S6N7</accession>
<comment type="caution">
    <text evidence="3">The sequence shown here is derived from an EMBL/GenBank/DDBJ whole genome shotgun (WGS) entry which is preliminary data.</text>
</comment>
<gene>
    <name evidence="3" type="ORF">EVA69_00800</name>
</gene>
<dbReference type="GO" id="GO:0005737">
    <property type="term" value="C:cytoplasm"/>
    <property type="evidence" value="ECO:0007669"/>
    <property type="project" value="TreeGrafter"/>
</dbReference>
<dbReference type="SUPFAM" id="SSF51905">
    <property type="entry name" value="FAD/NAD(P)-binding domain"/>
    <property type="match status" value="1"/>
</dbReference>